<dbReference type="Proteomes" id="UP000252415">
    <property type="component" value="Unassembled WGS sequence"/>
</dbReference>
<dbReference type="AlphaFoldDB" id="A0A368W7U7"/>
<keyword evidence="2" id="KW-1185">Reference proteome</keyword>
<evidence type="ECO:0000313" key="2">
    <source>
        <dbReference type="Proteomes" id="UP000252415"/>
    </source>
</evidence>
<sequence>MESTLMAKSYKMVLLLAMLERGTSRWHAPITPQEAAPFFHRFLTEKEYRRRIDFSDKKTLRLKEYDEQKVTALITDMPMSMWSGSSKGQITFDNGEFKPQLEIQSEHAELVHVWTREICEYRLHGYFEKKAEM</sequence>
<name>A0A368W7U7_9BACL</name>
<protein>
    <submittedName>
        <fullName evidence="1">Uncharacterized protein</fullName>
    </submittedName>
</protein>
<evidence type="ECO:0000313" key="1">
    <source>
        <dbReference type="EMBL" id="RCW52050.1"/>
    </source>
</evidence>
<organism evidence="1 2">
    <name type="scientific">Paenibacillus prosopidis</name>
    <dbReference type="NCBI Taxonomy" id="630520"/>
    <lineage>
        <taxon>Bacteria</taxon>
        <taxon>Bacillati</taxon>
        <taxon>Bacillota</taxon>
        <taxon>Bacilli</taxon>
        <taxon>Bacillales</taxon>
        <taxon>Paenibacillaceae</taxon>
        <taxon>Paenibacillus</taxon>
    </lineage>
</organism>
<proteinExistence type="predicted"/>
<comment type="caution">
    <text evidence="1">The sequence shown here is derived from an EMBL/GenBank/DDBJ whole genome shotgun (WGS) entry which is preliminary data.</text>
</comment>
<reference evidence="1 2" key="1">
    <citation type="submission" date="2018-07" db="EMBL/GenBank/DDBJ databases">
        <title>Genomic Encyclopedia of Type Strains, Phase III (KMG-III): the genomes of soil and plant-associated and newly described type strains.</title>
        <authorList>
            <person name="Whitman W."/>
        </authorList>
    </citation>
    <scope>NUCLEOTIDE SEQUENCE [LARGE SCALE GENOMIC DNA]</scope>
    <source>
        <strain evidence="1 2">CECT 7506</strain>
    </source>
</reference>
<accession>A0A368W7U7</accession>
<gene>
    <name evidence="1" type="ORF">DFP97_101396</name>
</gene>
<dbReference type="EMBL" id="QPJD01000001">
    <property type="protein sequence ID" value="RCW52050.1"/>
    <property type="molecule type" value="Genomic_DNA"/>
</dbReference>